<dbReference type="EMBL" id="BMWW01000013">
    <property type="protein sequence ID" value="GGZ09523.1"/>
    <property type="molecule type" value="Genomic_DNA"/>
</dbReference>
<keyword evidence="1" id="KW-0732">Signal</keyword>
<dbReference type="AlphaFoldDB" id="A0A4P7BJ19"/>
<evidence type="ECO:0000313" key="3">
    <source>
        <dbReference type="EMBL" id="GGZ09523.1"/>
    </source>
</evidence>
<dbReference type="EMBL" id="CP038026">
    <property type="protein sequence ID" value="QBQ38881.1"/>
    <property type="molecule type" value="Genomic_DNA"/>
</dbReference>
<proteinExistence type="predicted"/>
<dbReference type="Proteomes" id="UP000294359">
    <property type="component" value="Chromosome"/>
</dbReference>
<evidence type="ECO:0000313" key="4">
    <source>
        <dbReference type="EMBL" id="QBQ38881.1"/>
    </source>
</evidence>
<feature type="signal peptide" evidence="1">
    <location>
        <begin position="1"/>
        <end position="22"/>
    </location>
</feature>
<keyword evidence="5" id="KW-1185">Reference proteome</keyword>
<dbReference type="InterPro" id="IPR013424">
    <property type="entry name" value="Ice-binding_C"/>
</dbReference>
<feature type="chain" id="PRO_5044606903" evidence="1">
    <location>
        <begin position="23"/>
        <end position="184"/>
    </location>
</feature>
<dbReference type="NCBIfam" id="NF038127">
    <property type="entry name" value="FDP_fam"/>
    <property type="match status" value="1"/>
</dbReference>
<sequence>MKHLCKSAIAILCASAACLAHADSFEAQIAYHNDVVYHTITLMQSANLLAWTDSYQDGTNFDPIVAIWRDDVRLAENDDAPWVGPGQTKYDSGFGLFGLEAGTYVFTITAFDNFSNGGLLSAGFAFDSQDPIPLSEWCEPSNHCGMGPAVRLNWTVTPVPEPTTYSMLAAGLVLAGVAARRRRG</sequence>
<organism evidence="3 6">
    <name type="scientific">Pseudoduganella plicata</name>
    <dbReference type="NCBI Taxonomy" id="321984"/>
    <lineage>
        <taxon>Bacteria</taxon>
        <taxon>Pseudomonadati</taxon>
        <taxon>Pseudomonadota</taxon>
        <taxon>Betaproteobacteria</taxon>
        <taxon>Burkholderiales</taxon>
        <taxon>Oxalobacteraceae</taxon>
        <taxon>Telluria group</taxon>
        <taxon>Pseudoduganella</taxon>
    </lineage>
</organism>
<evidence type="ECO:0000259" key="2">
    <source>
        <dbReference type="Pfam" id="PF07589"/>
    </source>
</evidence>
<accession>A0A4P7BJ19</accession>
<dbReference type="RefSeq" id="WP_134387577.1">
    <property type="nucleotide sequence ID" value="NZ_BMWW01000013.1"/>
</dbReference>
<evidence type="ECO:0000313" key="5">
    <source>
        <dbReference type="Proteomes" id="UP000294359"/>
    </source>
</evidence>
<reference evidence="3" key="1">
    <citation type="journal article" date="2014" name="Int. J. Syst. Evol. Microbiol.">
        <title>Complete genome sequence of Corynebacterium casei LMG S-19264T (=DSM 44701T), isolated from a smear-ripened cheese.</title>
        <authorList>
            <consortium name="US DOE Joint Genome Institute (JGI-PGF)"/>
            <person name="Walter F."/>
            <person name="Albersmeier A."/>
            <person name="Kalinowski J."/>
            <person name="Ruckert C."/>
        </authorList>
    </citation>
    <scope>NUCLEOTIDE SEQUENCE</scope>
    <source>
        <strain evidence="3">KCTC 12344</strain>
    </source>
</reference>
<name>A0A4P7BJ19_9BURK</name>
<protein>
    <submittedName>
        <fullName evidence="4">PEP-CTERM sorting domain-containing protein</fullName>
    </submittedName>
</protein>
<dbReference type="Pfam" id="PF07589">
    <property type="entry name" value="PEP-CTERM"/>
    <property type="match status" value="1"/>
</dbReference>
<reference evidence="3" key="3">
    <citation type="submission" date="2022-12" db="EMBL/GenBank/DDBJ databases">
        <authorList>
            <person name="Sun Q."/>
            <person name="Kim S."/>
        </authorList>
    </citation>
    <scope>NUCLEOTIDE SEQUENCE</scope>
    <source>
        <strain evidence="3">KCTC 12344</strain>
    </source>
</reference>
<feature type="domain" description="Ice-binding protein C-terminal" evidence="2">
    <location>
        <begin position="158"/>
        <end position="182"/>
    </location>
</feature>
<dbReference type="NCBIfam" id="TIGR02595">
    <property type="entry name" value="PEP_CTERM"/>
    <property type="match status" value="1"/>
</dbReference>
<evidence type="ECO:0000256" key="1">
    <source>
        <dbReference type="SAM" id="SignalP"/>
    </source>
</evidence>
<reference evidence="4 5" key="2">
    <citation type="submission" date="2019-03" db="EMBL/GenBank/DDBJ databases">
        <title>Draft Genome Sequences of Six Type Strains of the Genus Massilia.</title>
        <authorList>
            <person name="Miess H."/>
            <person name="Frediansyhah A."/>
            <person name="Gross H."/>
        </authorList>
    </citation>
    <scope>NUCLEOTIDE SEQUENCE [LARGE SCALE GENOMIC DNA]</scope>
    <source>
        <strain evidence="4 5">DSM 17505</strain>
    </source>
</reference>
<dbReference type="OrthoDB" id="6365843at2"/>
<dbReference type="PROSITE" id="PS51257">
    <property type="entry name" value="PROKAR_LIPOPROTEIN"/>
    <property type="match status" value="1"/>
</dbReference>
<evidence type="ECO:0000313" key="6">
    <source>
        <dbReference type="Proteomes" id="UP000619512"/>
    </source>
</evidence>
<dbReference type="Proteomes" id="UP000619512">
    <property type="component" value="Unassembled WGS sequence"/>
</dbReference>
<gene>
    <name evidence="4" type="ORF">E1742_24005</name>
    <name evidence="3" type="ORF">GCM10007388_48810</name>
</gene>